<comment type="pathway">
    <text evidence="2 11 12">Glycan degradation; xylan degradation.</text>
</comment>
<dbReference type="InterPro" id="IPR013320">
    <property type="entry name" value="ConA-like_dom_sf"/>
</dbReference>
<reference evidence="15" key="1">
    <citation type="submission" date="2023-06" db="EMBL/GenBank/DDBJ databases">
        <title>Genome-scale phylogeny and comparative genomics of the fungal order Sordariales.</title>
        <authorList>
            <consortium name="Lawrence Berkeley National Laboratory"/>
            <person name="Hensen N."/>
            <person name="Bonometti L."/>
            <person name="Westerberg I."/>
            <person name="Brannstrom I.O."/>
            <person name="Guillou S."/>
            <person name="Cros-Aarteil S."/>
            <person name="Calhoun S."/>
            <person name="Haridas S."/>
            <person name="Kuo A."/>
            <person name="Mondo S."/>
            <person name="Pangilinan J."/>
            <person name="Riley R."/>
            <person name="Labutti K."/>
            <person name="Andreopoulos B."/>
            <person name="Lipzen A."/>
            <person name="Chen C."/>
            <person name="Yanf M."/>
            <person name="Daum C."/>
            <person name="Ng V."/>
            <person name="Clum A."/>
            <person name="Steindorff A."/>
            <person name="Ohm R."/>
            <person name="Martin F."/>
            <person name="Silar P."/>
            <person name="Natvig D."/>
            <person name="Lalanne C."/>
            <person name="Gautier V."/>
            <person name="Ament-Velasquez S.L."/>
            <person name="Kruys A."/>
            <person name="Hutchinson M.I."/>
            <person name="Powell A.J."/>
            <person name="Barry K."/>
            <person name="Miller A.N."/>
            <person name="Grigoriev I.V."/>
            <person name="Debuchy R."/>
            <person name="Gladieux P."/>
            <person name="Thoren M.H."/>
            <person name="Johannesson H."/>
        </authorList>
    </citation>
    <scope>NUCLEOTIDE SEQUENCE</scope>
    <source>
        <strain evidence="15">SMH2532-1</strain>
    </source>
</reference>
<evidence type="ECO:0000256" key="4">
    <source>
        <dbReference type="ARBA" id="ARBA00012590"/>
    </source>
</evidence>
<keyword evidence="6 13" id="KW-0732">Signal</keyword>
<dbReference type="EC" id="3.2.1.8" evidence="4 11"/>
<dbReference type="PRINTS" id="PR00911">
    <property type="entry name" value="GLHYDRLASE11"/>
</dbReference>
<sequence>MVAFKYLTVVAATLSTTWAAPTAEADPDAPDFEIGPHNLARRQLDYNQNYKTGGSVNFQPSSNGYSVTFSGAGDFVVGKGWRTGTARNITFTGSTQQTSGTVLVSIYGWTKNPLIEYYVQEYTSNGKGSAQGQKLGTYESDGGTYEIYKHQQVNQPSIAGTQTFWQFISNRVDKRPGSGTVTMKNHFDAWKKAGLNLGTQWDYQCLATEGWGNAGGNSKYTVSQA</sequence>
<comment type="catalytic activity">
    <reaction evidence="1 11 12">
        <text>Endohydrolysis of (1-&gt;4)-beta-D-xylosidic linkages in xylans.</text>
        <dbReference type="EC" id="3.2.1.8"/>
    </reaction>
</comment>
<gene>
    <name evidence="15" type="ORF">B0T16DRAFT_321701</name>
</gene>
<feature type="chain" id="PRO_5041293678" description="Endo-1,4-beta-xylanase" evidence="13">
    <location>
        <begin position="20"/>
        <end position="225"/>
    </location>
</feature>
<keyword evidence="9 11" id="KW-0326">Glycosidase</keyword>
<dbReference type="GO" id="GO:0045493">
    <property type="term" value="P:xylan catabolic process"/>
    <property type="evidence" value="ECO:0007669"/>
    <property type="project" value="UniProtKB-UniRule"/>
</dbReference>
<dbReference type="InterPro" id="IPR033123">
    <property type="entry name" value="GH11_dom"/>
</dbReference>
<evidence type="ECO:0000256" key="2">
    <source>
        <dbReference type="ARBA" id="ARBA00004851"/>
    </source>
</evidence>
<feature type="active site" description="Nucleophile" evidence="11">
    <location>
        <position position="116"/>
    </location>
</feature>
<proteinExistence type="inferred from homology"/>
<evidence type="ECO:0000256" key="11">
    <source>
        <dbReference type="PROSITE-ProRule" id="PRU01097"/>
    </source>
</evidence>
<evidence type="ECO:0000256" key="6">
    <source>
        <dbReference type="ARBA" id="ARBA00022729"/>
    </source>
</evidence>
<dbReference type="PANTHER" id="PTHR46828:SF4">
    <property type="entry name" value="ENDO-1,4-BETA-XYLANASE"/>
    <property type="match status" value="1"/>
</dbReference>
<evidence type="ECO:0000256" key="1">
    <source>
        <dbReference type="ARBA" id="ARBA00000681"/>
    </source>
</evidence>
<evidence type="ECO:0000259" key="14">
    <source>
        <dbReference type="PROSITE" id="PS51761"/>
    </source>
</evidence>
<evidence type="ECO:0000313" key="16">
    <source>
        <dbReference type="Proteomes" id="UP001174936"/>
    </source>
</evidence>
<evidence type="ECO:0000256" key="8">
    <source>
        <dbReference type="ARBA" id="ARBA00023277"/>
    </source>
</evidence>
<comment type="similarity">
    <text evidence="3 11 12">Belongs to the glycosyl hydrolase 11 (cellulase G) family.</text>
</comment>
<keyword evidence="10 11" id="KW-0624">Polysaccharide degradation</keyword>
<feature type="active site" description="Proton donor" evidence="11">
    <location>
        <position position="209"/>
    </location>
</feature>
<keyword evidence="5 11" id="KW-0858">Xylan degradation</keyword>
<keyword evidence="16" id="KW-1185">Reference proteome</keyword>
<evidence type="ECO:0000256" key="10">
    <source>
        <dbReference type="ARBA" id="ARBA00023326"/>
    </source>
</evidence>
<dbReference type="GO" id="GO:0031176">
    <property type="term" value="F:endo-1,4-beta-xylanase activity"/>
    <property type="evidence" value="ECO:0007669"/>
    <property type="project" value="UniProtKB-UniRule"/>
</dbReference>
<feature type="domain" description="GH11" evidence="14">
    <location>
        <begin position="33"/>
        <end position="222"/>
    </location>
</feature>
<dbReference type="Pfam" id="PF00457">
    <property type="entry name" value="Glyco_hydro_11"/>
    <property type="match status" value="1"/>
</dbReference>
<dbReference type="PROSITE" id="PS51761">
    <property type="entry name" value="GH11_3"/>
    <property type="match status" value="1"/>
</dbReference>
<evidence type="ECO:0000256" key="12">
    <source>
        <dbReference type="RuleBase" id="RU362015"/>
    </source>
</evidence>
<dbReference type="Proteomes" id="UP001174936">
    <property type="component" value="Unassembled WGS sequence"/>
</dbReference>
<name>A0AA39YGU0_9PEZI</name>
<dbReference type="SUPFAM" id="SSF49899">
    <property type="entry name" value="Concanavalin A-like lectins/glucanases"/>
    <property type="match status" value="1"/>
</dbReference>
<accession>A0AA39YGU0</accession>
<keyword evidence="7 11" id="KW-0378">Hydrolase</keyword>
<keyword evidence="8 11" id="KW-0119">Carbohydrate metabolism</keyword>
<evidence type="ECO:0000256" key="5">
    <source>
        <dbReference type="ARBA" id="ARBA00022651"/>
    </source>
</evidence>
<evidence type="ECO:0000256" key="3">
    <source>
        <dbReference type="ARBA" id="ARBA00007792"/>
    </source>
</evidence>
<dbReference type="InterPro" id="IPR001137">
    <property type="entry name" value="Glyco_hydro_11"/>
</dbReference>
<dbReference type="InterPro" id="IPR013319">
    <property type="entry name" value="GH11/12"/>
</dbReference>
<evidence type="ECO:0000256" key="13">
    <source>
        <dbReference type="SAM" id="SignalP"/>
    </source>
</evidence>
<evidence type="ECO:0000313" key="15">
    <source>
        <dbReference type="EMBL" id="KAK0652378.1"/>
    </source>
</evidence>
<feature type="signal peptide" evidence="13">
    <location>
        <begin position="1"/>
        <end position="19"/>
    </location>
</feature>
<protein>
    <recommendedName>
        <fullName evidence="4 11">Endo-1,4-beta-xylanase</fullName>
        <ecNumber evidence="4 11">3.2.1.8</ecNumber>
    </recommendedName>
</protein>
<dbReference type="AlphaFoldDB" id="A0AA39YGU0"/>
<evidence type="ECO:0000256" key="9">
    <source>
        <dbReference type="ARBA" id="ARBA00023295"/>
    </source>
</evidence>
<organism evidence="15 16">
    <name type="scientific">Cercophora newfieldiana</name>
    <dbReference type="NCBI Taxonomy" id="92897"/>
    <lineage>
        <taxon>Eukaryota</taxon>
        <taxon>Fungi</taxon>
        <taxon>Dikarya</taxon>
        <taxon>Ascomycota</taxon>
        <taxon>Pezizomycotina</taxon>
        <taxon>Sordariomycetes</taxon>
        <taxon>Sordariomycetidae</taxon>
        <taxon>Sordariales</taxon>
        <taxon>Lasiosphaeriaceae</taxon>
        <taxon>Cercophora</taxon>
    </lineage>
</organism>
<dbReference type="PANTHER" id="PTHR46828">
    <property type="entry name" value="ENDO-1,4-BETA-XYLANASE A-RELATED"/>
    <property type="match status" value="1"/>
</dbReference>
<dbReference type="Gene3D" id="2.60.120.180">
    <property type="match status" value="1"/>
</dbReference>
<comment type="caution">
    <text evidence="15">The sequence shown here is derived from an EMBL/GenBank/DDBJ whole genome shotgun (WGS) entry which is preliminary data.</text>
</comment>
<evidence type="ECO:0000256" key="7">
    <source>
        <dbReference type="ARBA" id="ARBA00022801"/>
    </source>
</evidence>
<dbReference type="EMBL" id="JAULSV010000002">
    <property type="protein sequence ID" value="KAK0652378.1"/>
    <property type="molecule type" value="Genomic_DNA"/>
</dbReference>